<evidence type="ECO:0000256" key="1">
    <source>
        <dbReference type="ARBA" id="ARBA00004123"/>
    </source>
</evidence>
<dbReference type="Pfam" id="PF12251">
    <property type="entry name" value="SNAPC3"/>
    <property type="match status" value="1"/>
</dbReference>
<keyword evidence="4" id="KW-0805">Transcription regulation</keyword>
<comment type="subcellular location">
    <subcellularLocation>
        <location evidence="1">Nucleus</location>
    </subcellularLocation>
</comment>
<comment type="function">
    <text evidence="8">Part of the SNAPc complex required for the transcription of both RNA polymerase II and III small-nuclear RNA genes. Binds to the proximal sequence element (PSE), a non-TATA-box basal promoter element common to these 2 types of genes. Recruits TBP and BRF2 to the U6 snRNA TATA box.</text>
</comment>
<keyword evidence="13" id="KW-1185">Reference proteome</keyword>
<protein>
    <recommendedName>
        <fullName evidence="3">snRNA-activating protein complex subunit 3</fullName>
    </recommendedName>
    <alternativeName>
        <fullName evidence="10">Small nuclear RNA-activating complex polypeptide 3</fullName>
    </alternativeName>
</protein>
<dbReference type="Ensembl" id="ENSEBUT00000001495.1">
    <property type="protein sequence ID" value="ENSEBUP00000001175.1"/>
    <property type="gene ID" value="ENSEBUG00000001092.1"/>
</dbReference>
<feature type="compositionally biased region" description="Polar residues" evidence="11">
    <location>
        <begin position="38"/>
        <end position="49"/>
    </location>
</feature>
<sequence>MRHRGQGTGRKRVAKTTTAAPAPAPGSSRVVDTCSAVPGTSNSTATVSCRSVPDAPSQTSSSIQESTEDRFPTMEVSGSHSTRLLVSSVGAAWRRVLSPSDLELRQSPTDGDEVQFARDLGVSVKVLQELRSVCSEEAFLCPAEERVTSISTIPEDVDLLTFRLRKQYLNNNPAANYQGGRLEAKIDNMKREMELQYVGQLPEHPQHAVQQGEVLLAINVYYPIIKPRHKDTKPHQVFYALGCQRLTELRDAVSCIRDMQLSGEFSNTPNLAPDTTNKDLYKSAFFFIDGTFYNDMRYPSCRDLSKIIIEWAQIRDDTLAKACVKNMNDVTFGELRLKIGYPYLYCHQGNCEHIVIFKDIRLVNSSDCQDRSLYPLLMNKHFFKCHKCYMCKMYTARWVTNEDELAPVDPCFFCDMCFRMLHYDSEGKKLAEFFAFPFVDPGVFS</sequence>
<dbReference type="GO" id="GO:0003681">
    <property type="term" value="F:bent DNA binding"/>
    <property type="evidence" value="ECO:0007669"/>
    <property type="project" value="TreeGrafter"/>
</dbReference>
<dbReference type="GeneTree" id="ENSGT00390000005708"/>
<proteinExistence type="inferred from homology"/>
<evidence type="ECO:0000256" key="2">
    <source>
        <dbReference type="ARBA" id="ARBA00010410"/>
    </source>
</evidence>
<keyword evidence="7" id="KW-0539">Nucleus</keyword>
<dbReference type="GO" id="GO:0000978">
    <property type="term" value="F:RNA polymerase II cis-regulatory region sequence-specific DNA binding"/>
    <property type="evidence" value="ECO:0007669"/>
    <property type="project" value="TreeGrafter"/>
</dbReference>
<organism evidence="12 13">
    <name type="scientific">Eptatretus burgeri</name>
    <name type="common">Inshore hagfish</name>
    <dbReference type="NCBI Taxonomy" id="7764"/>
    <lineage>
        <taxon>Eukaryota</taxon>
        <taxon>Metazoa</taxon>
        <taxon>Chordata</taxon>
        <taxon>Craniata</taxon>
        <taxon>Vertebrata</taxon>
        <taxon>Cyclostomata</taxon>
        <taxon>Myxini</taxon>
        <taxon>Myxiniformes</taxon>
        <taxon>Myxinidae</taxon>
        <taxon>Eptatretinae</taxon>
        <taxon>Eptatretus</taxon>
    </lineage>
</organism>
<evidence type="ECO:0000256" key="7">
    <source>
        <dbReference type="ARBA" id="ARBA00023242"/>
    </source>
</evidence>
<name>A0A8C4N1Y3_EPTBU</name>
<dbReference type="OMA" id="AHRDDCL"/>
<evidence type="ECO:0000256" key="10">
    <source>
        <dbReference type="ARBA" id="ARBA00029606"/>
    </source>
</evidence>
<evidence type="ECO:0000256" key="8">
    <source>
        <dbReference type="ARBA" id="ARBA00025193"/>
    </source>
</evidence>
<dbReference type="PANTHER" id="PTHR13421:SF16">
    <property type="entry name" value="SNRNA-ACTIVATING PROTEIN COMPLEX SUBUNIT 3"/>
    <property type="match status" value="1"/>
</dbReference>
<keyword evidence="5" id="KW-0238">DNA-binding</keyword>
<dbReference type="InterPro" id="IPR022042">
    <property type="entry name" value="snRNA-activating_su3"/>
</dbReference>
<evidence type="ECO:0000256" key="3">
    <source>
        <dbReference type="ARBA" id="ARBA00013634"/>
    </source>
</evidence>
<evidence type="ECO:0000313" key="12">
    <source>
        <dbReference type="Ensembl" id="ENSEBUP00000001204.1"/>
    </source>
</evidence>
<dbReference type="Ensembl" id="ENSEBUT00000001526.1">
    <property type="protein sequence ID" value="ENSEBUP00000001204.1"/>
    <property type="gene ID" value="ENSEBUG00000001092.1"/>
</dbReference>
<dbReference type="GO" id="GO:0001046">
    <property type="term" value="F:core promoter sequence-specific DNA binding"/>
    <property type="evidence" value="ECO:0007669"/>
    <property type="project" value="TreeGrafter"/>
</dbReference>
<keyword evidence="6" id="KW-0804">Transcription</keyword>
<dbReference type="Proteomes" id="UP000694388">
    <property type="component" value="Unplaced"/>
</dbReference>
<evidence type="ECO:0000256" key="9">
    <source>
        <dbReference type="ARBA" id="ARBA00025958"/>
    </source>
</evidence>
<dbReference type="GO" id="GO:0042795">
    <property type="term" value="P:snRNA transcription by RNA polymerase II"/>
    <property type="evidence" value="ECO:0007669"/>
    <property type="project" value="TreeGrafter"/>
</dbReference>
<evidence type="ECO:0000256" key="6">
    <source>
        <dbReference type="ARBA" id="ARBA00023163"/>
    </source>
</evidence>
<accession>A0A8C4N1Y3</accession>
<dbReference type="GO" id="GO:0042796">
    <property type="term" value="P:snRNA transcription by RNA polymerase III"/>
    <property type="evidence" value="ECO:0007669"/>
    <property type="project" value="TreeGrafter"/>
</dbReference>
<feature type="region of interest" description="Disordered" evidence="11">
    <location>
        <begin position="1"/>
        <end position="76"/>
    </location>
</feature>
<feature type="compositionally biased region" description="Low complexity" evidence="11">
    <location>
        <begin position="15"/>
        <end position="31"/>
    </location>
</feature>
<evidence type="ECO:0000256" key="5">
    <source>
        <dbReference type="ARBA" id="ARBA00023125"/>
    </source>
</evidence>
<comment type="similarity">
    <text evidence="2">Belongs to the SNAPC3/SRD2 family.</text>
</comment>
<dbReference type="GO" id="GO:0001006">
    <property type="term" value="F:RNA polymerase III type 3 promoter sequence-specific DNA binding"/>
    <property type="evidence" value="ECO:0007669"/>
    <property type="project" value="TreeGrafter"/>
</dbReference>
<reference evidence="12" key="1">
    <citation type="submission" date="2025-05" db="UniProtKB">
        <authorList>
            <consortium name="Ensembl"/>
        </authorList>
    </citation>
    <scope>IDENTIFICATION</scope>
</reference>
<dbReference type="GO" id="GO:0005634">
    <property type="term" value="C:nucleus"/>
    <property type="evidence" value="ECO:0007669"/>
    <property type="project" value="UniProtKB-SubCell"/>
</dbReference>
<evidence type="ECO:0000256" key="11">
    <source>
        <dbReference type="SAM" id="MobiDB-lite"/>
    </source>
</evidence>
<comment type="subunit">
    <text evidence="9">Part of the SNAPc complex composed of 5 subunits: SNAPC1, SNAPC2, SNAPC3, SNAPC4 and SNAPC5. SNAPC3 interacts with SNAPC1.</text>
</comment>
<evidence type="ECO:0000313" key="13">
    <source>
        <dbReference type="Proteomes" id="UP000694388"/>
    </source>
</evidence>
<dbReference type="PANTHER" id="PTHR13421">
    <property type="entry name" value="SNRNA-ACTIVATING PROTEIN COMPLEX SUBUNIT 3"/>
    <property type="match status" value="1"/>
</dbReference>
<dbReference type="AlphaFoldDB" id="A0A8C4N1Y3"/>
<dbReference type="GO" id="GO:0019185">
    <property type="term" value="C:snRNA-activating protein complex"/>
    <property type="evidence" value="ECO:0007669"/>
    <property type="project" value="TreeGrafter"/>
</dbReference>
<feature type="compositionally biased region" description="Basic residues" evidence="11">
    <location>
        <begin position="1"/>
        <end position="14"/>
    </location>
</feature>
<evidence type="ECO:0000256" key="4">
    <source>
        <dbReference type="ARBA" id="ARBA00023015"/>
    </source>
</evidence>